<protein>
    <submittedName>
        <fullName evidence="9">Glycosyl transferase family protein (DPM1)</fullName>
        <ecNumber evidence="9">2.4.1.83</ecNumber>
    </submittedName>
</protein>
<sequence length="309" mass="34842">MTISVVLSFRNEEGVLPELIRRVVGVLSKEPEDYEIIFVNDDSNDRSLELLMAARAENPKMKIVNTSRRFGMVECILAGIEYATGDAIIYLDTDLQDPPEVIPELLEKWRDGADVVYTVRTKRKGENPLKMWLTRQAYRVIGSVSEVDLPVEAGNFRLINRKIRDHLLQLDEVEPYLRGLVRWIGFRQEPVYYEREARFAGTCHVPLLGIGPAREFILGVTSFSTVPIFLIFLLGFFTSALSLGGLFIIGLSGVMGGISGQATLITLLLFLWGLLMFAIGFVGIYVARVYKDVRGRPRYIVKDTIGFDD</sequence>
<keyword evidence="2 9" id="KW-0328">Glycosyltransferase</keyword>
<evidence type="ECO:0000256" key="5">
    <source>
        <dbReference type="ARBA" id="ARBA00022989"/>
    </source>
</evidence>
<proteinExistence type="predicted"/>
<dbReference type="InterPro" id="IPR050256">
    <property type="entry name" value="Glycosyltransferase_2"/>
</dbReference>
<dbReference type="PANTHER" id="PTHR48090:SF1">
    <property type="entry name" value="PROPHAGE BACTOPRENOL GLUCOSYL TRANSFERASE HOMOLOG"/>
    <property type="match status" value="1"/>
</dbReference>
<dbReference type="InterPro" id="IPR001173">
    <property type="entry name" value="Glyco_trans_2-like"/>
</dbReference>
<evidence type="ECO:0000256" key="3">
    <source>
        <dbReference type="ARBA" id="ARBA00022679"/>
    </source>
</evidence>
<dbReference type="InterPro" id="IPR029044">
    <property type="entry name" value="Nucleotide-diphossugar_trans"/>
</dbReference>
<comment type="subcellular location">
    <subcellularLocation>
        <location evidence="1">Membrane</location>
        <topology evidence="1">Multi-pass membrane protein</topology>
    </subcellularLocation>
</comment>
<reference evidence="9" key="1">
    <citation type="journal article" date="2014" name="Genome Biol. Evol.">
        <title>Pangenome evidence for extensive interdomain horizontal transfer affecting lineage core and shell genes in uncultured planktonic thaumarchaeota and euryarchaeota.</title>
        <authorList>
            <person name="Deschamps P."/>
            <person name="Zivanovic Y."/>
            <person name="Moreira D."/>
            <person name="Rodriguez-Valera F."/>
            <person name="Lopez-Garcia P."/>
        </authorList>
    </citation>
    <scope>NUCLEOTIDE SEQUENCE</scope>
</reference>
<dbReference type="GO" id="GO:0005886">
    <property type="term" value="C:plasma membrane"/>
    <property type="evidence" value="ECO:0007669"/>
    <property type="project" value="TreeGrafter"/>
</dbReference>
<evidence type="ECO:0000256" key="7">
    <source>
        <dbReference type="SAM" id="Phobius"/>
    </source>
</evidence>
<feature type="transmembrane region" description="Helical" evidence="7">
    <location>
        <begin position="228"/>
        <end position="252"/>
    </location>
</feature>
<evidence type="ECO:0000259" key="8">
    <source>
        <dbReference type="Pfam" id="PF00535"/>
    </source>
</evidence>
<dbReference type="EMBL" id="KF901029">
    <property type="protein sequence ID" value="AIF15468.1"/>
    <property type="molecule type" value="Genomic_DNA"/>
</dbReference>
<keyword evidence="5 7" id="KW-1133">Transmembrane helix</keyword>
<dbReference type="Pfam" id="PF00535">
    <property type="entry name" value="Glycos_transf_2"/>
    <property type="match status" value="1"/>
</dbReference>
<dbReference type="EC" id="2.4.1.83" evidence="9"/>
<name>A0A075HNE8_9ARCH</name>
<keyword evidence="6 7" id="KW-0472">Membrane</keyword>
<gene>
    <name evidence="9" type="primary">DPM1</name>
</gene>
<organism evidence="9">
    <name type="scientific">uncultured marine thaumarchaeote KM3_70_D07</name>
    <dbReference type="NCBI Taxonomy" id="1456252"/>
    <lineage>
        <taxon>Archaea</taxon>
        <taxon>Nitrososphaerota</taxon>
        <taxon>environmental samples</taxon>
    </lineage>
</organism>
<feature type="transmembrane region" description="Helical" evidence="7">
    <location>
        <begin position="264"/>
        <end position="287"/>
    </location>
</feature>
<dbReference type="SUPFAM" id="SSF53448">
    <property type="entry name" value="Nucleotide-diphospho-sugar transferases"/>
    <property type="match status" value="1"/>
</dbReference>
<dbReference type="Gene3D" id="3.90.550.10">
    <property type="entry name" value="Spore Coat Polysaccharide Biosynthesis Protein SpsA, Chain A"/>
    <property type="match status" value="1"/>
</dbReference>
<accession>A0A075HNE8</accession>
<feature type="domain" description="Glycosyltransferase 2-like" evidence="8">
    <location>
        <begin position="4"/>
        <end position="166"/>
    </location>
</feature>
<keyword evidence="3 9" id="KW-0808">Transferase</keyword>
<dbReference type="GO" id="GO:0004582">
    <property type="term" value="F:dolichyl-phosphate beta-D-mannosyltransferase activity"/>
    <property type="evidence" value="ECO:0007669"/>
    <property type="project" value="UniProtKB-EC"/>
</dbReference>
<evidence type="ECO:0000256" key="1">
    <source>
        <dbReference type="ARBA" id="ARBA00004141"/>
    </source>
</evidence>
<evidence type="ECO:0000313" key="9">
    <source>
        <dbReference type="EMBL" id="AIF15468.1"/>
    </source>
</evidence>
<dbReference type="PANTHER" id="PTHR48090">
    <property type="entry name" value="UNDECAPRENYL-PHOSPHATE 4-DEOXY-4-FORMAMIDO-L-ARABINOSE TRANSFERASE-RELATED"/>
    <property type="match status" value="1"/>
</dbReference>
<keyword evidence="4 7" id="KW-0812">Transmembrane</keyword>
<dbReference type="CDD" id="cd04187">
    <property type="entry name" value="DPM1_like_bac"/>
    <property type="match status" value="1"/>
</dbReference>
<evidence type="ECO:0000256" key="4">
    <source>
        <dbReference type="ARBA" id="ARBA00022692"/>
    </source>
</evidence>
<evidence type="ECO:0000256" key="6">
    <source>
        <dbReference type="ARBA" id="ARBA00023136"/>
    </source>
</evidence>
<evidence type="ECO:0000256" key="2">
    <source>
        <dbReference type="ARBA" id="ARBA00022676"/>
    </source>
</evidence>
<dbReference type="AlphaFoldDB" id="A0A075HNE8"/>